<organism evidence="1 2">
    <name type="scientific">Acinetobacter defluvii</name>
    <dbReference type="NCBI Taxonomy" id="1871111"/>
    <lineage>
        <taxon>Bacteria</taxon>
        <taxon>Pseudomonadati</taxon>
        <taxon>Pseudomonadota</taxon>
        <taxon>Gammaproteobacteria</taxon>
        <taxon>Moraxellales</taxon>
        <taxon>Moraxellaceae</taxon>
        <taxon>Acinetobacter</taxon>
    </lineage>
</organism>
<dbReference type="RefSeq" id="WP_065992806.1">
    <property type="nucleotide sequence ID" value="NZ_CP029397.2"/>
</dbReference>
<dbReference type="EMBL" id="CP029397">
    <property type="protein sequence ID" value="AWL29219.1"/>
    <property type="molecule type" value="Genomic_DNA"/>
</dbReference>
<name>A0A2S2FE51_9GAMM</name>
<gene>
    <name evidence="1" type="ORF">DJ533_11900</name>
</gene>
<proteinExistence type="predicted"/>
<dbReference type="KEGG" id="adv:DJ533_11900"/>
<dbReference type="Proteomes" id="UP000245977">
    <property type="component" value="Chromosome"/>
</dbReference>
<evidence type="ECO:0000313" key="2">
    <source>
        <dbReference type="Proteomes" id="UP000245977"/>
    </source>
</evidence>
<protein>
    <submittedName>
        <fullName evidence="1">Uncharacterized protein</fullName>
    </submittedName>
</protein>
<dbReference type="OrthoDB" id="6694207at2"/>
<evidence type="ECO:0000313" key="1">
    <source>
        <dbReference type="EMBL" id="AWL29219.1"/>
    </source>
</evidence>
<accession>A0A2S2FE51</accession>
<sequence length="89" mass="10040">MTKHDTNNALQTYDAGELVDAHTLAKSHLSWVNALVSTVIQNNKTGKTFFNQELLDVAQYLSDTFADEHDLQREAYQKEVDSNKKAVTL</sequence>
<reference evidence="1" key="1">
    <citation type="submission" date="2019-08" db="EMBL/GenBank/DDBJ databases">
        <title>The complete genome of Acinetobacter defluvii strain WCHAD010030.</title>
        <authorList>
            <person name="Hu Y."/>
            <person name="Qin J."/>
            <person name="Feng Y."/>
            <person name="Zong Z."/>
        </authorList>
    </citation>
    <scope>NUCLEOTIDE SEQUENCE</scope>
    <source>
        <strain evidence="1">WCHA30</strain>
    </source>
</reference>
<dbReference type="STRING" id="1871111.GCA_001704615_01438"/>
<keyword evidence="2" id="KW-1185">Reference proteome</keyword>
<dbReference type="AlphaFoldDB" id="A0A2S2FE51"/>